<evidence type="ECO:0000256" key="2">
    <source>
        <dbReference type="ARBA" id="ARBA00022801"/>
    </source>
</evidence>
<accession>A0A5N7CAH5</accession>
<evidence type="ECO:0000259" key="3">
    <source>
        <dbReference type="Pfam" id="PF02016"/>
    </source>
</evidence>
<dbReference type="InterPro" id="IPR040921">
    <property type="entry name" value="Peptidase_S66C"/>
</dbReference>
<dbReference type="Pfam" id="PF02016">
    <property type="entry name" value="Peptidase_S66"/>
    <property type="match status" value="1"/>
</dbReference>
<dbReference type="InterPro" id="IPR027461">
    <property type="entry name" value="Carboxypeptidase_A_C_sf"/>
</dbReference>
<dbReference type="InterPro" id="IPR027478">
    <property type="entry name" value="LdcA_N"/>
</dbReference>
<organism evidence="5">
    <name type="scientific">Petromyces alliaceus</name>
    <name type="common">Aspergillus alliaceus</name>
    <dbReference type="NCBI Taxonomy" id="209559"/>
    <lineage>
        <taxon>Eukaryota</taxon>
        <taxon>Fungi</taxon>
        <taxon>Dikarya</taxon>
        <taxon>Ascomycota</taxon>
        <taxon>Pezizomycotina</taxon>
        <taxon>Eurotiomycetes</taxon>
        <taxon>Eurotiomycetidae</taxon>
        <taxon>Eurotiales</taxon>
        <taxon>Aspergillaceae</taxon>
        <taxon>Aspergillus</taxon>
        <taxon>Aspergillus subgen. Circumdati</taxon>
    </lineage>
</organism>
<reference evidence="5" key="1">
    <citation type="submission" date="2019-04" db="EMBL/GenBank/DDBJ databases">
        <title>Friends and foes A comparative genomics studyof 23 Aspergillus species from section Flavi.</title>
        <authorList>
            <consortium name="DOE Joint Genome Institute"/>
            <person name="Kjaerbolling I."/>
            <person name="Vesth T."/>
            <person name="Frisvad J.C."/>
            <person name="Nybo J.L."/>
            <person name="Theobald S."/>
            <person name="Kildgaard S."/>
            <person name="Isbrandt T."/>
            <person name="Kuo A."/>
            <person name="Sato A."/>
            <person name="Lyhne E.K."/>
            <person name="Kogle M.E."/>
            <person name="Wiebenga A."/>
            <person name="Kun R.S."/>
            <person name="Lubbers R.J."/>
            <person name="Makela M.R."/>
            <person name="Barry K."/>
            <person name="Chovatia M."/>
            <person name="Clum A."/>
            <person name="Daum C."/>
            <person name="Haridas S."/>
            <person name="He G."/>
            <person name="LaButti K."/>
            <person name="Lipzen A."/>
            <person name="Mondo S."/>
            <person name="Riley R."/>
            <person name="Salamov A."/>
            <person name="Simmons B.A."/>
            <person name="Magnuson J.K."/>
            <person name="Henrissat B."/>
            <person name="Mortensen U.H."/>
            <person name="Larsen T.O."/>
            <person name="Devries R.P."/>
            <person name="Grigoriev I.V."/>
            <person name="Machida M."/>
            <person name="Baker S.E."/>
            <person name="Andersen M.R."/>
        </authorList>
    </citation>
    <scope>NUCLEOTIDE SEQUENCE [LARGE SCALE GENOMIC DNA]</scope>
    <source>
        <strain evidence="5">IBT 14317</strain>
    </source>
</reference>
<evidence type="ECO:0000259" key="4">
    <source>
        <dbReference type="Pfam" id="PF17676"/>
    </source>
</evidence>
<gene>
    <name evidence="5" type="ORF">BDV23DRAFT_193355</name>
</gene>
<dbReference type="SUPFAM" id="SSF52317">
    <property type="entry name" value="Class I glutamine amidotransferase-like"/>
    <property type="match status" value="1"/>
</dbReference>
<comment type="similarity">
    <text evidence="1">Belongs to the peptidase S66 family.</text>
</comment>
<evidence type="ECO:0000256" key="1">
    <source>
        <dbReference type="ARBA" id="ARBA00010233"/>
    </source>
</evidence>
<protein>
    <submittedName>
        <fullName evidence="5">Peptidase family S66</fullName>
    </submittedName>
</protein>
<dbReference type="EMBL" id="ML735248">
    <property type="protein sequence ID" value="KAE8391151.1"/>
    <property type="molecule type" value="Genomic_DNA"/>
</dbReference>
<dbReference type="InterPro" id="IPR003507">
    <property type="entry name" value="S66_fam"/>
</dbReference>
<keyword evidence="2" id="KW-0378">Hydrolase</keyword>
<feature type="domain" description="LD-carboxypeptidase N-terminal" evidence="3">
    <location>
        <begin position="16"/>
        <end position="135"/>
    </location>
</feature>
<dbReference type="AlphaFoldDB" id="A0A5N7CAH5"/>
<dbReference type="Gene3D" id="3.40.50.10740">
    <property type="entry name" value="Class I glutamine amidotransferase-like"/>
    <property type="match status" value="1"/>
</dbReference>
<evidence type="ECO:0000313" key="5">
    <source>
        <dbReference type="EMBL" id="KAE8391151.1"/>
    </source>
</evidence>
<proteinExistence type="inferred from homology"/>
<dbReference type="GO" id="GO:0016787">
    <property type="term" value="F:hydrolase activity"/>
    <property type="evidence" value="ECO:0007669"/>
    <property type="project" value="UniProtKB-KW"/>
</dbReference>
<sequence>MTTSIIPPALKKGNTIAFVSPSLRLNDDFLTPLARGKAFLETLGFPVKVIFQSLPPNATIADSVQVRCKELHAAFTDPEVKAIICTSGGSHANELMSSLDYDLIRAHPKIFVGYSDITCLHMGIQSQTGLRTFYGPTVLSELADFPAPMQFTVNHLLHVLCGDSKPVGPLPRSEICTAEHNEFFFRDEAIEVPRPIVRAPPWRWVRQGHTTGCLQGGTVEYVVRLLATPYILTTPCQGLILVLESAMGDDMRLPYTVDKFRQSLVELAISGVLCNITGLVIGRGYKYDKQMQDQLTTVVTQVFDALVNPSGNVPVLMNVDFGHSSPLLTLPLGAVARLDSESDEFTVLEAGVRPQM</sequence>
<dbReference type="Pfam" id="PF17676">
    <property type="entry name" value="Peptidase_S66C"/>
    <property type="match status" value="1"/>
</dbReference>
<dbReference type="PANTHER" id="PTHR30237:SF4">
    <property type="entry name" value="LD-CARBOXYPEPTIDASE C-TERMINAL DOMAIN-CONTAINING PROTEIN"/>
    <property type="match status" value="1"/>
</dbReference>
<dbReference type="OrthoDB" id="5186469at2759"/>
<name>A0A5N7CAH5_PETAA</name>
<dbReference type="InterPro" id="IPR040449">
    <property type="entry name" value="Peptidase_S66_N"/>
</dbReference>
<dbReference type="CDD" id="cd07062">
    <property type="entry name" value="Peptidase_S66_mccF_like"/>
    <property type="match status" value="1"/>
</dbReference>
<dbReference type="Gene3D" id="3.50.30.60">
    <property type="entry name" value="LD-carboxypeptidase A C-terminal domain-like"/>
    <property type="match status" value="1"/>
</dbReference>
<dbReference type="Proteomes" id="UP000326877">
    <property type="component" value="Unassembled WGS sequence"/>
</dbReference>
<dbReference type="PIRSF" id="PIRSF028757">
    <property type="entry name" value="LD-carboxypeptidase"/>
    <property type="match status" value="1"/>
</dbReference>
<dbReference type="PANTHER" id="PTHR30237">
    <property type="entry name" value="MURAMOYLTETRAPEPTIDE CARBOXYPEPTIDASE"/>
    <property type="match status" value="1"/>
</dbReference>
<feature type="domain" description="LD-carboxypeptidase C-terminal" evidence="4">
    <location>
        <begin position="211"/>
        <end position="338"/>
    </location>
</feature>
<dbReference type="InterPro" id="IPR029062">
    <property type="entry name" value="Class_I_gatase-like"/>
</dbReference>
<dbReference type="SUPFAM" id="SSF141986">
    <property type="entry name" value="LD-carboxypeptidase A C-terminal domain-like"/>
    <property type="match status" value="1"/>
</dbReference>